<organism evidence="1 2">
    <name type="scientific">Araneus ventricosus</name>
    <name type="common">Orbweaver spider</name>
    <name type="synonym">Epeira ventricosa</name>
    <dbReference type="NCBI Taxonomy" id="182803"/>
    <lineage>
        <taxon>Eukaryota</taxon>
        <taxon>Metazoa</taxon>
        <taxon>Ecdysozoa</taxon>
        <taxon>Arthropoda</taxon>
        <taxon>Chelicerata</taxon>
        <taxon>Arachnida</taxon>
        <taxon>Araneae</taxon>
        <taxon>Araneomorphae</taxon>
        <taxon>Entelegynae</taxon>
        <taxon>Araneoidea</taxon>
        <taxon>Araneidae</taxon>
        <taxon>Araneus</taxon>
    </lineage>
</organism>
<dbReference type="Proteomes" id="UP000499080">
    <property type="component" value="Unassembled WGS sequence"/>
</dbReference>
<protein>
    <submittedName>
        <fullName evidence="1">Uncharacterized protein</fullName>
    </submittedName>
</protein>
<sequence>MGKTVNDAPREPHKDKLLQISSQLFYPMGASQIRGWMLPY</sequence>
<proteinExistence type="predicted"/>
<dbReference type="EMBL" id="BGPR01058989">
    <property type="protein sequence ID" value="GBO35073.1"/>
    <property type="molecule type" value="Genomic_DNA"/>
</dbReference>
<feature type="non-terminal residue" evidence="1">
    <location>
        <position position="40"/>
    </location>
</feature>
<keyword evidence="2" id="KW-1185">Reference proteome</keyword>
<dbReference type="AlphaFoldDB" id="A0A4Y2WBN0"/>
<evidence type="ECO:0000313" key="2">
    <source>
        <dbReference type="Proteomes" id="UP000499080"/>
    </source>
</evidence>
<accession>A0A4Y2WBN0</accession>
<evidence type="ECO:0000313" key="1">
    <source>
        <dbReference type="EMBL" id="GBO35073.1"/>
    </source>
</evidence>
<reference evidence="1 2" key="1">
    <citation type="journal article" date="2019" name="Sci. Rep.">
        <title>Orb-weaving spider Araneus ventricosus genome elucidates the spidroin gene catalogue.</title>
        <authorList>
            <person name="Kono N."/>
            <person name="Nakamura H."/>
            <person name="Ohtoshi R."/>
            <person name="Moran D.A.P."/>
            <person name="Shinohara A."/>
            <person name="Yoshida Y."/>
            <person name="Fujiwara M."/>
            <person name="Mori M."/>
            <person name="Tomita M."/>
            <person name="Arakawa K."/>
        </authorList>
    </citation>
    <scope>NUCLEOTIDE SEQUENCE [LARGE SCALE GENOMIC DNA]</scope>
</reference>
<name>A0A4Y2WBN0_ARAVE</name>
<gene>
    <name evidence="1" type="ORF">AVEN_82588_1</name>
</gene>
<comment type="caution">
    <text evidence="1">The sequence shown here is derived from an EMBL/GenBank/DDBJ whole genome shotgun (WGS) entry which is preliminary data.</text>
</comment>